<gene>
    <name evidence="14" type="primary">mscM</name>
    <name evidence="14" type="ORF">Q31a_63670</name>
</gene>
<feature type="transmembrane region" description="Helical" evidence="9">
    <location>
        <begin position="960"/>
        <end position="986"/>
    </location>
</feature>
<sequence length="1190" mass="133037">MTSFHRIQIISARLLLLLASSLVGYLLPSPQLCAQAVAESAAQPPAAAPATDPAGNLRSPASPTNPPAATAPPGAEVPPATTLPIDPIAGRIQEIQQRLAQTQAEIASNPDEAKKGLTDLYQKAITDLQAAQTAREKLQEWEARTVAAPQTLQTVLQQLETLKQQKDKPATFNFPNMDEGKIKVQQLGTELAAATAKRTKLTEEEAAREKRRKELPQLISDLKTLQDQQTKAGSPADAANAPAVTEALSWASDASLRSINQQILALESEQRAYEAEATLLPKQIELARSEENRLQELVKQANAQLEAIRTNRILQQRLELEHALLDTKSPANQEPINQELIKNLLQHLETWQNWTARHNLLQTKLATTNETLRVWREKRSKMDARVSTSPTSKSGGTFNSWVGLMLRKQRNELPDTDQLYAEISLLQEQMRAADALRFELDDELQTAQSQLTQEEAIQAASADNEDEPPKEARTEELLKQTIDILQAIQLDLNTHVDALYETANQIQNTIHLSIDYQEFIDKHVLFIRSSERLQSSDIPSLMEAFHWLVSLDNWRFTGALLLRDIYQEPWWYTLLVVGLGILLANQTNLRRRLGEVSTKASKNTCTQFSYTVRGILLTFLISSPLPLALLFFFWRLTVRSQLEYTMGADLQFVQAVSSSLLLTVSVFLPAELLRQLCRSNGLGIKHFGWPESESKSLGNNLRWLINSTVPLIAVFGMLNYQADARWESSLGRVVFICLMPLISISLYRIFHPQTGIFSDFLRSNSGGWLDRTSLVWFLAIVLSPILMAFTSYLGYHYTAVRIAGHFASTMWMIVALTLVYCVLTRWILLNRRRLVRQQARQRLEDAAKRDSGTAAPAVDDTTVDLITLNEQTRRLVTSVVVATGLGIAYRIWFDVLPAVDMLNSVQLWTTQGPTPDENINITLANVVLVIPILILAIIAGRNVPGLLEIALLQYLPLTKAAKYAITTMFRYAILAISIMAVSYVLGLQWASIQWLVAALGVGLGFGLQEIFANFVSGIILLFEQPLRVGDTITVDGTTGVVSKIRMRATTIINWDRQELIVPNKDLITGKLLNWTLSDTMNRIVVNVGIAYGSDTSRACDIIREICEEHPNIMSSPSPVITFEGFGDNTLNLVVRAYLESLDNRLATIHEMHQQIYMAFGTAGIEIAFPQRDLHIRSIPDRLSKWFESRS</sequence>
<dbReference type="RefSeq" id="WP_145086202.1">
    <property type="nucleotide sequence ID" value="NZ_CP036298.1"/>
</dbReference>
<evidence type="ECO:0000256" key="3">
    <source>
        <dbReference type="ARBA" id="ARBA00022475"/>
    </source>
</evidence>
<dbReference type="SUPFAM" id="SSF50182">
    <property type="entry name" value="Sm-like ribonucleoproteins"/>
    <property type="match status" value="1"/>
</dbReference>
<dbReference type="Pfam" id="PF12794">
    <property type="entry name" value="MscS_TM"/>
    <property type="match status" value="1"/>
</dbReference>
<evidence type="ECO:0000256" key="1">
    <source>
        <dbReference type="ARBA" id="ARBA00004651"/>
    </source>
</evidence>
<dbReference type="InterPro" id="IPR049278">
    <property type="entry name" value="MS_channel_C"/>
</dbReference>
<name>A0A518GHB5_9BACT</name>
<dbReference type="Proteomes" id="UP000318017">
    <property type="component" value="Chromosome"/>
</dbReference>
<dbReference type="GO" id="GO:0005886">
    <property type="term" value="C:plasma membrane"/>
    <property type="evidence" value="ECO:0007669"/>
    <property type="project" value="UniProtKB-SubCell"/>
</dbReference>
<accession>A0A518GHB5</accession>
<dbReference type="InterPro" id="IPR025692">
    <property type="entry name" value="MscS_IM_dom1"/>
</dbReference>
<dbReference type="GO" id="GO:0008381">
    <property type="term" value="F:mechanosensitive monoatomic ion channel activity"/>
    <property type="evidence" value="ECO:0007669"/>
    <property type="project" value="UniProtKB-ARBA"/>
</dbReference>
<evidence type="ECO:0000256" key="9">
    <source>
        <dbReference type="SAM" id="Phobius"/>
    </source>
</evidence>
<feature type="domain" description="Mechanosensitive ion channel MscS" evidence="10">
    <location>
        <begin position="1010"/>
        <end position="1075"/>
    </location>
</feature>
<dbReference type="SUPFAM" id="SSF82861">
    <property type="entry name" value="Mechanosensitive channel protein MscS (YggB), transmembrane region"/>
    <property type="match status" value="1"/>
</dbReference>
<comment type="similarity">
    <text evidence="2">Belongs to the MscS (TC 1.A.23) family.</text>
</comment>
<feature type="domain" description="Mechanosensitive ion channel MscS C-terminal" evidence="12">
    <location>
        <begin position="1083"/>
        <end position="1166"/>
    </location>
</feature>
<evidence type="ECO:0000256" key="6">
    <source>
        <dbReference type="ARBA" id="ARBA00023136"/>
    </source>
</evidence>
<keyword evidence="3" id="KW-1003">Cell membrane</keyword>
<feature type="transmembrane region" description="Helical" evidence="9">
    <location>
        <begin position="610"/>
        <end position="632"/>
    </location>
</feature>
<dbReference type="Gene3D" id="1.10.287.1260">
    <property type="match status" value="1"/>
</dbReference>
<dbReference type="PANTHER" id="PTHR30347:SF1">
    <property type="entry name" value="MECHANOSENSITIVE CHANNEL MSCK"/>
    <property type="match status" value="1"/>
</dbReference>
<dbReference type="Gene3D" id="3.30.70.100">
    <property type="match status" value="1"/>
</dbReference>
<dbReference type="OrthoDB" id="9809206at2"/>
<dbReference type="InterPro" id="IPR049142">
    <property type="entry name" value="MS_channel_1st"/>
</dbReference>
<evidence type="ECO:0000256" key="7">
    <source>
        <dbReference type="SAM" id="Coils"/>
    </source>
</evidence>
<evidence type="ECO:0000256" key="5">
    <source>
        <dbReference type="ARBA" id="ARBA00022989"/>
    </source>
</evidence>
<feature type="transmembrane region" description="Helical" evidence="9">
    <location>
        <begin position="703"/>
        <end position="721"/>
    </location>
</feature>
<reference evidence="14 15" key="1">
    <citation type="submission" date="2019-02" db="EMBL/GenBank/DDBJ databases">
        <title>Deep-cultivation of Planctomycetes and their phenomic and genomic characterization uncovers novel biology.</title>
        <authorList>
            <person name="Wiegand S."/>
            <person name="Jogler M."/>
            <person name="Boedeker C."/>
            <person name="Pinto D."/>
            <person name="Vollmers J."/>
            <person name="Rivas-Marin E."/>
            <person name="Kohn T."/>
            <person name="Peeters S.H."/>
            <person name="Heuer A."/>
            <person name="Rast P."/>
            <person name="Oberbeckmann S."/>
            <person name="Bunk B."/>
            <person name="Jeske O."/>
            <person name="Meyerdierks A."/>
            <person name="Storesund J.E."/>
            <person name="Kallscheuer N."/>
            <person name="Luecker S."/>
            <person name="Lage O.M."/>
            <person name="Pohl T."/>
            <person name="Merkel B.J."/>
            <person name="Hornburger P."/>
            <person name="Mueller R.-W."/>
            <person name="Bruemmer F."/>
            <person name="Labrenz M."/>
            <person name="Spormann A.M."/>
            <person name="Op den Camp H."/>
            <person name="Overmann J."/>
            <person name="Amann R."/>
            <person name="Jetten M.S.M."/>
            <person name="Mascher T."/>
            <person name="Medema M.H."/>
            <person name="Devos D.P."/>
            <person name="Kaster A.-K."/>
            <person name="Ovreas L."/>
            <person name="Rohde M."/>
            <person name="Galperin M.Y."/>
            <person name="Jogler C."/>
        </authorList>
    </citation>
    <scope>NUCLEOTIDE SEQUENCE [LARGE SCALE GENOMIC DNA]</scope>
    <source>
        <strain evidence="14 15">Q31a</strain>
    </source>
</reference>
<evidence type="ECO:0000313" key="15">
    <source>
        <dbReference type="Proteomes" id="UP000318017"/>
    </source>
</evidence>
<dbReference type="Pfam" id="PF00924">
    <property type="entry name" value="MS_channel_2nd"/>
    <property type="match status" value="1"/>
</dbReference>
<feature type="transmembrane region" description="Helical" evidence="9">
    <location>
        <begin position="652"/>
        <end position="670"/>
    </location>
</feature>
<keyword evidence="15" id="KW-1185">Reference proteome</keyword>
<feature type="coiled-coil region" evidence="7">
    <location>
        <begin position="256"/>
        <end position="311"/>
    </location>
</feature>
<feature type="transmembrane region" description="Helical" evidence="9">
    <location>
        <begin position="772"/>
        <end position="794"/>
    </location>
</feature>
<organism evidence="14 15">
    <name type="scientific">Aureliella helgolandensis</name>
    <dbReference type="NCBI Taxonomy" id="2527968"/>
    <lineage>
        <taxon>Bacteria</taxon>
        <taxon>Pseudomonadati</taxon>
        <taxon>Planctomycetota</taxon>
        <taxon>Planctomycetia</taxon>
        <taxon>Pirellulales</taxon>
        <taxon>Pirellulaceae</taxon>
        <taxon>Aureliella</taxon>
    </lineage>
</organism>
<dbReference type="PANTHER" id="PTHR30347">
    <property type="entry name" value="POTASSIUM CHANNEL RELATED"/>
    <property type="match status" value="1"/>
</dbReference>
<dbReference type="InterPro" id="IPR011066">
    <property type="entry name" value="MscS_channel_C_sf"/>
</dbReference>
<feature type="transmembrane region" description="Helical" evidence="9">
    <location>
        <begin position="875"/>
        <end position="893"/>
    </location>
</feature>
<dbReference type="KEGG" id="ahel:Q31a_63670"/>
<evidence type="ECO:0000256" key="8">
    <source>
        <dbReference type="SAM" id="MobiDB-lite"/>
    </source>
</evidence>
<feature type="transmembrane region" description="Helical" evidence="9">
    <location>
        <begin position="806"/>
        <end position="828"/>
    </location>
</feature>
<dbReference type="EMBL" id="CP036298">
    <property type="protein sequence ID" value="QDV27974.1"/>
    <property type="molecule type" value="Genomic_DNA"/>
</dbReference>
<evidence type="ECO:0000259" key="12">
    <source>
        <dbReference type="Pfam" id="PF21082"/>
    </source>
</evidence>
<keyword evidence="4 9" id="KW-0812">Transmembrane</keyword>
<evidence type="ECO:0000259" key="11">
    <source>
        <dbReference type="Pfam" id="PF12794"/>
    </source>
</evidence>
<evidence type="ECO:0000256" key="4">
    <source>
        <dbReference type="ARBA" id="ARBA00022692"/>
    </source>
</evidence>
<feature type="transmembrane region" description="Helical" evidence="9">
    <location>
        <begin position="570"/>
        <end position="589"/>
    </location>
</feature>
<dbReference type="AlphaFoldDB" id="A0A518GHB5"/>
<protein>
    <submittedName>
        <fullName evidence="14">Miniconductance mechanosensitive channel MscM</fullName>
    </submittedName>
</protein>
<dbReference type="SUPFAM" id="SSF82689">
    <property type="entry name" value="Mechanosensitive channel protein MscS (YggB), C-terminal domain"/>
    <property type="match status" value="1"/>
</dbReference>
<dbReference type="Pfam" id="PF21082">
    <property type="entry name" value="MS_channel_3rd"/>
    <property type="match status" value="1"/>
</dbReference>
<keyword evidence="7" id="KW-0175">Coiled coil</keyword>
<dbReference type="InterPro" id="IPR023408">
    <property type="entry name" value="MscS_beta-dom_sf"/>
</dbReference>
<keyword evidence="5 9" id="KW-1133">Transmembrane helix</keyword>
<evidence type="ECO:0000256" key="2">
    <source>
        <dbReference type="ARBA" id="ARBA00008017"/>
    </source>
</evidence>
<evidence type="ECO:0000313" key="14">
    <source>
        <dbReference type="EMBL" id="QDV27974.1"/>
    </source>
</evidence>
<feature type="domain" description="Mechanosensitive ion channel inner membrane" evidence="11">
    <location>
        <begin position="569"/>
        <end position="908"/>
    </location>
</feature>
<feature type="compositionally biased region" description="Low complexity" evidence="8">
    <location>
        <begin position="44"/>
        <end position="54"/>
    </location>
</feature>
<dbReference type="InterPro" id="IPR010920">
    <property type="entry name" value="LSM_dom_sf"/>
</dbReference>
<evidence type="ECO:0000259" key="13">
    <source>
        <dbReference type="Pfam" id="PF21088"/>
    </source>
</evidence>
<proteinExistence type="inferred from homology"/>
<evidence type="ECO:0000259" key="10">
    <source>
        <dbReference type="Pfam" id="PF00924"/>
    </source>
</evidence>
<dbReference type="InterPro" id="IPR006685">
    <property type="entry name" value="MscS_channel_2nd"/>
</dbReference>
<feature type="region of interest" description="Disordered" evidence="8">
    <location>
        <begin position="44"/>
        <end position="84"/>
    </location>
</feature>
<dbReference type="InterPro" id="IPR011014">
    <property type="entry name" value="MscS_channel_TM-2"/>
</dbReference>
<dbReference type="InterPro" id="IPR052702">
    <property type="entry name" value="MscS-like_channel"/>
</dbReference>
<feature type="compositionally biased region" description="Low complexity" evidence="8">
    <location>
        <begin position="71"/>
        <end position="82"/>
    </location>
</feature>
<dbReference type="Gene3D" id="2.30.30.60">
    <property type="match status" value="1"/>
</dbReference>
<feature type="transmembrane region" description="Helical" evidence="9">
    <location>
        <begin position="733"/>
        <end position="751"/>
    </location>
</feature>
<comment type="subcellular location">
    <subcellularLocation>
        <location evidence="1">Cell membrane</location>
        <topology evidence="1">Multi-pass membrane protein</topology>
    </subcellularLocation>
</comment>
<keyword evidence="6 9" id="KW-0472">Membrane</keyword>
<feature type="transmembrane region" description="Helical" evidence="9">
    <location>
        <begin position="992"/>
        <end position="1022"/>
    </location>
</feature>
<feature type="transmembrane region" description="Helical" evidence="9">
    <location>
        <begin position="919"/>
        <end position="939"/>
    </location>
</feature>
<feature type="domain" description="Mechanosensitive ion channel transmembrane helices 2/3" evidence="13">
    <location>
        <begin position="968"/>
        <end position="1008"/>
    </location>
</feature>
<dbReference type="Pfam" id="PF21088">
    <property type="entry name" value="MS_channel_1st"/>
    <property type="match status" value="1"/>
</dbReference>